<evidence type="ECO:0000256" key="4">
    <source>
        <dbReference type="SAM" id="SignalP"/>
    </source>
</evidence>
<dbReference type="InterPro" id="IPR037066">
    <property type="entry name" value="Plug_dom_sf"/>
</dbReference>
<dbReference type="Proteomes" id="UP000058012">
    <property type="component" value="Unassembled WGS sequence"/>
</dbReference>
<dbReference type="Gene3D" id="2.170.130.10">
    <property type="entry name" value="TonB-dependent receptor, plug domain"/>
    <property type="match status" value="1"/>
</dbReference>
<keyword evidence="7" id="KW-1185">Reference proteome</keyword>
<dbReference type="Pfam" id="PF07715">
    <property type="entry name" value="Plug"/>
    <property type="match status" value="1"/>
</dbReference>
<sequence length="933" mass="100204">MAKHTLFAFGSSAIALTAAALAAPAFAQEAAPQAAAEAPAADDGAIVVTGYRASLNASASIKRGAPTIVEALSAEDIGKLPDVSIADSLARLPGVTSQRLEGRDQRLSIRGLGPDFGTTLLNGREQVTVGDNRGVEYDQYPAEFFKNVVVYKAPTPSLVAAGISGTVDLRMLRPLAQKNRIVSLQLRGQMNGMNKLNPDGSRYGYRASAAYVDKFADDTFGIAIGVSATDAPSQNERYNAWGFPNSGSTGGALLLGGAKPYVQSNKLQRYGAVATLEYQPSDNFHSTLDVLYSHFKETQILRGIEFPIAPDWGSGATVQPGYKVDGGLVTEATLTGIHAVQRNDRNRREADNFSVGWNNQIKLSDKINLNVDAAYSTAKRTDDLLETYSGTGYGATGPSDTIKISANPNGTFDIVPTLNYADSKVFGLTDPRGWGYNGTKAVVQAGFLNRPKFKDDLLSLRADLDGAIEGAGPIAGWQVGTNYSRRKKTSAFTSFFLCPKGAGSNCSVDSGTPKFVSIPDAAVIGKVPLAYLGVPQMLALDPTYLVNNALASVFDNRPVSLVRDNTITEKVWTAYAMLKLDGDVGGKKLTGSIGVQAVHTDQSSNGSISNFDSATGNVLVVPAKAGDKFWRVLPSANFGLEVAPATYVKLAGSLSMVRPRLDQERVNQELNFDFTNIEANDPTRPFFKSNGGNPLLRPYRSANVDLSVEHYFPKGGYVSLAGYYKKLTDFVNPSRNLPFDFASVAASLPADIRSKLKTTVGVVSQPLNDGDGSLKGAEFTLSLPFSLVSPSLDGFGFYGSGSYTDSKITLNSDPANPITLPGLSDWVGNASLYYEKHGLQLRASYRYRSKFLAEVAGLSANPTYRTAKAEGILDAQIGYDFQPGSALEGLSILFQARNLTDRPFITYQNNDPRQVIDYQRYGRDFYVAVSYKF</sequence>
<dbReference type="GO" id="GO:0009279">
    <property type="term" value="C:cell outer membrane"/>
    <property type="evidence" value="ECO:0007669"/>
    <property type="project" value="UniProtKB-SubCell"/>
</dbReference>
<evidence type="ECO:0000313" key="6">
    <source>
        <dbReference type="EMBL" id="KUR71414.1"/>
    </source>
</evidence>
<dbReference type="STRING" id="1117702.AQZ52_12295"/>
<dbReference type="PANTHER" id="PTHR40980:SF3">
    <property type="entry name" value="TONB-DEPENDENT RECEPTOR-LIKE BETA-BARREL DOMAIN-CONTAINING PROTEIN"/>
    <property type="match status" value="1"/>
</dbReference>
<organism evidence="6 7">
    <name type="scientific">Novosphingobium fuchskuhlense</name>
    <dbReference type="NCBI Taxonomy" id="1117702"/>
    <lineage>
        <taxon>Bacteria</taxon>
        <taxon>Pseudomonadati</taxon>
        <taxon>Pseudomonadota</taxon>
        <taxon>Alphaproteobacteria</taxon>
        <taxon>Sphingomonadales</taxon>
        <taxon>Sphingomonadaceae</taxon>
        <taxon>Novosphingobium</taxon>
    </lineage>
</organism>
<evidence type="ECO:0000256" key="3">
    <source>
        <dbReference type="ARBA" id="ARBA00023237"/>
    </source>
</evidence>
<keyword evidence="2" id="KW-0472">Membrane</keyword>
<dbReference type="NCBIfam" id="TIGR01782">
    <property type="entry name" value="TonB-Xanth-Caul"/>
    <property type="match status" value="1"/>
</dbReference>
<gene>
    <name evidence="6" type="ORF">AQZ52_12295</name>
</gene>
<feature type="domain" description="TonB-dependent receptor plug" evidence="5">
    <location>
        <begin position="63"/>
        <end position="163"/>
    </location>
</feature>
<comment type="caution">
    <text evidence="6">The sequence shown here is derived from an EMBL/GenBank/DDBJ whole genome shotgun (WGS) entry which is preliminary data.</text>
</comment>
<dbReference type="RefSeq" id="WP_067911076.1">
    <property type="nucleotide sequence ID" value="NZ_KQ954245.1"/>
</dbReference>
<keyword evidence="4" id="KW-0732">Signal</keyword>
<evidence type="ECO:0000256" key="1">
    <source>
        <dbReference type="ARBA" id="ARBA00004442"/>
    </source>
</evidence>
<comment type="subcellular location">
    <subcellularLocation>
        <location evidence="1">Cell outer membrane</location>
    </subcellularLocation>
</comment>
<dbReference type="SUPFAM" id="SSF56935">
    <property type="entry name" value="Porins"/>
    <property type="match status" value="1"/>
</dbReference>
<evidence type="ECO:0000259" key="5">
    <source>
        <dbReference type="Pfam" id="PF07715"/>
    </source>
</evidence>
<evidence type="ECO:0000256" key="2">
    <source>
        <dbReference type="ARBA" id="ARBA00023136"/>
    </source>
</evidence>
<feature type="chain" id="PRO_5007156980" evidence="4">
    <location>
        <begin position="28"/>
        <end position="933"/>
    </location>
</feature>
<dbReference type="Gene3D" id="2.40.170.20">
    <property type="entry name" value="TonB-dependent receptor, beta-barrel domain"/>
    <property type="match status" value="1"/>
</dbReference>
<dbReference type="EMBL" id="LLZS01000007">
    <property type="protein sequence ID" value="KUR71414.1"/>
    <property type="molecule type" value="Genomic_DNA"/>
</dbReference>
<evidence type="ECO:0000313" key="7">
    <source>
        <dbReference type="Proteomes" id="UP000058012"/>
    </source>
</evidence>
<dbReference type="InterPro" id="IPR010104">
    <property type="entry name" value="TonB_rcpt_bac"/>
</dbReference>
<dbReference type="PANTHER" id="PTHR40980">
    <property type="entry name" value="PLUG DOMAIN-CONTAINING PROTEIN"/>
    <property type="match status" value="1"/>
</dbReference>
<dbReference type="OrthoDB" id="5476657at2"/>
<proteinExistence type="predicted"/>
<reference evidence="6 7" key="1">
    <citation type="submission" date="2015-10" db="EMBL/GenBank/DDBJ databases">
        <title>Draft genome sequence of Novosphingobium fuchskuhlense DSM 25065 isolated from a surface water sample of the southwest basin of Lake Grosse Fuchskuhle.</title>
        <authorList>
            <person name="Ruckert C."/>
            <person name="Winkler A."/>
            <person name="Glaeser J."/>
            <person name="Grossart H.-P."/>
            <person name="Kalinowski J."/>
            <person name="Glaeser S."/>
        </authorList>
    </citation>
    <scope>NUCLEOTIDE SEQUENCE [LARGE SCALE GENOMIC DNA]</scope>
    <source>
        <strain evidence="6 7">FNE08-7</strain>
    </source>
</reference>
<protein>
    <submittedName>
        <fullName evidence="6">Signal protein</fullName>
    </submittedName>
</protein>
<keyword evidence="3" id="KW-0998">Cell outer membrane</keyword>
<dbReference type="InterPro" id="IPR012910">
    <property type="entry name" value="Plug_dom"/>
</dbReference>
<dbReference type="CDD" id="cd01347">
    <property type="entry name" value="ligand_gated_channel"/>
    <property type="match status" value="1"/>
</dbReference>
<dbReference type="InterPro" id="IPR036942">
    <property type="entry name" value="Beta-barrel_TonB_sf"/>
</dbReference>
<accession>A0A117UV46</accession>
<feature type="signal peptide" evidence="4">
    <location>
        <begin position="1"/>
        <end position="27"/>
    </location>
</feature>
<dbReference type="AlphaFoldDB" id="A0A117UV46"/>
<name>A0A117UV46_9SPHN</name>